<proteinExistence type="predicted"/>
<comment type="caution">
    <text evidence="1">The sequence shown here is derived from an EMBL/GenBank/DDBJ whole genome shotgun (WGS) entry which is preliminary data.</text>
</comment>
<keyword evidence="2" id="KW-1185">Reference proteome</keyword>
<evidence type="ECO:0000313" key="1">
    <source>
        <dbReference type="EMBL" id="KAI1871642.1"/>
    </source>
</evidence>
<dbReference type="EMBL" id="JAFIMR010000012">
    <property type="protein sequence ID" value="KAI1871642.1"/>
    <property type="molecule type" value="Genomic_DNA"/>
</dbReference>
<evidence type="ECO:0000313" key="2">
    <source>
        <dbReference type="Proteomes" id="UP000829685"/>
    </source>
</evidence>
<accession>A0A9P9WMQ4</accession>
<name>A0A9P9WMQ4_9PEZI</name>
<protein>
    <submittedName>
        <fullName evidence="1">Uncharacterized protein</fullName>
    </submittedName>
</protein>
<reference evidence="1" key="1">
    <citation type="submission" date="2021-03" db="EMBL/GenBank/DDBJ databases">
        <title>Revisited historic fungal species revealed as producer of novel bioactive compounds through whole genome sequencing and comparative genomics.</title>
        <authorList>
            <person name="Vignolle G.A."/>
            <person name="Hochenegger N."/>
            <person name="Mach R.L."/>
            <person name="Mach-Aigner A.R."/>
            <person name="Javad Rahimi M."/>
            <person name="Salim K.A."/>
            <person name="Chan C.M."/>
            <person name="Lim L.B.L."/>
            <person name="Cai F."/>
            <person name="Druzhinina I.S."/>
            <person name="U'Ren J.M."/>
            <person name="Derntl C."/>
        </authorList>
    </citation>
    <scope>NUCLEOTIDE SEQUENCE</scope>
    <source>
        <strain evidence="1">TUCIM 5799</strain>
    </source>
</reference>
<dbReference type="AlphaFoldDB" id="A0A9P9WMQ4"/>
<dbReference type="Proteomes" id="UP000829685">
    <property type="component" value="Unassembled WGS sequence"/>
</dbReference>
<organism evidence="1 2">
    <name type="scientific">Neoarthrinium moseri</name>
    <dbReference type="NCBI Taxonomy" id="1658444"/>
    <lineage>
        <taxon>Eukaryota</taxon>
        <taxon>Fungi</taxon>
        <taxon>Dikarya</taxon>
        <taxon>Ascomycota</taxon>
        <taxon>Pezizomycotina</taxon>
        <taxon>Sordariomycetes</taxon>
        <taxon>Xylariomycetidae</taxon>
        <taxon>Amphisphaeriales</taxon>
        <taxon>Apiosporaceae</taxon>
        <taxon>Neoarthrinium</taxon>
    </lineage>
</organism>
<sequence>MAINTRDLKRLKHRADHYQSRRSGHDADRIMQEWNMSPRYLTLLVRNDSKSSLGEESKAVRRFQEQFVQDFAQDIETLKLTETLKDYMERLDQIFFFGLLTRCVAKPDKMCKAKELVGLRVRRTPNRKKSAEWHPDRGEIWLWPMTYRPPGHPEDEEGLKDPISRNLDDLLIELVEVMQVAWFDIFCKHDTTEYQEEIEGLSGDGWRIHHLNSLVMSRIVKWLPSPQDSLFYEEYQHAIYSRNAAVDELNALSP</sequence>
<gene>
    <name evidence="1" type="ORF">JX265_005628</name>
</gene>